<reference evidence="2 3" key="1">
    <citation type="submission" date="2020-02" db="EMBL/GenBank/DDBJ databases">
        <authorList>
            <person name="Kociolek L.K."/>
            <person name="Ozer E.A."/>
        </authorList>
    </citation>
    <scope>NUCLEOTIDE SEQUENCE [LARGE SCALE GENOMIC DNA]</scope>
    <source>
        <strain evidence="2 3">ATCC 14501</strain>
    </source>
</reference>
<dbReference type="EMBL" id="JAKTMA010000001">
    <property type="protein sequence ID" value="MCR0231215.1"/>
    <property type="molecule type" value="Genomic_DNA"/>
</dbReference>
<reference evidence="1" key="2">
    <citation type="journal article" date="2022" name="Clin. Infect. Dis.">
        <title>Association between Clostridium innocuum and antibiotic-associated diarrhea in adults and children: A cross-sectional study and comparative genomics analysis.</title>
        <authorList>
            <person name="Cherny K.E."/>
            <person name="Muscat E.B."/>
            <person name="Balaji A."/>
            <person name="Mukherjee J."/>
            <person name="Ozer E.A."/>
            <person name="Angarone M.P."/>
            <person name="Hauser A.R."/>
            <person name="Sichel J.S."/>
            <person name="Amponsah E."/>
            <person name="Kociolek L.K."/>
        </authorList>
    </citation>
    <scope>NUCLEOTIDE SEQUENCE</scope>
    <source>
        <strain evidence="1">NU1-AC-029v</strain>
    </source>
</reference>
<proteinExistence type="predicted"/>
<evidence type="ECO:0000313" key="1">
    <source>
        <dbReference type="EMBL" id="MCR0231215.1"/>
    </source>
</evidence>
<dbReference type="EMBL" id="CP048838">
    <property type="protein sequence ID" value="QJA03097.1"/>
    <property type="molecule type" value="Genomic_DNA"/>
</dbReference>
<evidence type="ECO:0000313" key="2">
    <source>
        <dbReference type="EMBL" id="QJA03097.1"/>
    </source>
</evidence>
<evidence type="ECO:0000313" key="4">
    <source>
        <dbReference type="Proteomes" id="UP001203972"/>
    </source>
</evidence>
<dbReference type="AlphaFoldDB" id="A0AA92QTF0"/>
<dbReference type="Proteomes" id="UP001203972">
    <property type="component" value="Unassembled WGS sequence"/>
</dbReference>
<evidence type="ECO:0000313" key="3">
    <source>
        <dbReference type="Proteomes" id="UP000503330"/>
    </source>
</evidence>
<dbReference type="Proteomes" id="UP000503330">
    <property type="component" value="Chromosome"/>
</dbReference>
<sequence>MKALLPVLYLGALGAVYALVFYFNHKTPLPKGCEDLKAQCKGCHDHSCCNNPAHEE</sequence>
<dbReference type="GeneID" id="61926247"/>
<organism evidence="1 4">
    <name type="scientific">Clostridium innocuum</name>
    <dbReference type="NCBI Taxonomy" id="1522"/>
    <lineage>
        <taxon>Bacteria</taxon>
        <taxon>Bacillati</taxon>
        <taxon>Bacillota</taxon>
        <taxon>Clostridia</taxon>
        <taxon>Eubacteriales</taxon>
        <taxon>Clostridiaceae</taxon>
        <taxon>Clostridium</taxon>
    </lineage>
</organism>
<gene>
    <name evidence="2" type="ORF">G4D54_11880</name>
    <name evidence="1" type="ORF">MKC95_00330</name>
</gene>
<accession>A0AA92QTF0</accession>
<protein>
    <submittedName>
        <fullName evidence="1">Uncharacterized protein</fullName>
    </submittedName>
</protein>
<name>A0AA92QTF0_CLOIN</name>
<dbReference type="RefSeq" id="WP_009272898.1">
    <property type="nucleotide sequence ID" value="NZ_AP025565.1"/>
</dbReference>